<feature type="compositionally biased region" description="Basic residues" evidence="1">
    <location>
        <begin position="45"/>
        <end position="55"/>
    </location>
</feature>
<sequence>MLDNASTHAAKAFTGRHEQPAGTRVELFHLPSRNPEPNDIEPARRQAKYHGHPQRARTSTDAIGEAGRQPARWARRPPPCDPDREWPP</sequence>
<reference evidence="2 3" key="1">
    <citation type="submission" date="2024-06" db="EMBL/GenBank/DDBJ databases">
        <title>The Natural Products Discovery Center: Release of the First 8490 Sequenced Strains for Exploring Actinobacteria Biosynthetic Diversity.</title>
        <authorList>
            <person name="Kalkreuter E."/>
            <person name="Kautsar S.A."/>
            <person name="Yang D."/>
            <person name="Bader C.D."/>
            <person name="Teijaro C.N."/>
            <person name="Fluegel L."/>
            <person name="Davis C.M."/>
            <person name="Simpson J.R."/>
            <person name="Lauterbach L."/>
            <person name="Steele A.D."/>
            <person name="Gui C."/>
            <person name="Meng S."/>
            <person name="Li G."/>
            <person name="Viehrig K."/>
            <person name="Ye F."/>
            <person name="Su P."/>
            <person name="Kiefer A.F."/>
            <person name="Nichols A."/>
            <person name="Cepeda A.J."/>
            <person name="Yan W."/>
            <person name="Fan B."/>
            <person name="Jiang Y."/>
            <person name="Adhikari A."/>
            <person name="Zheng C.-J."/>
            <person name="Schuster L."/>
            <person name="Cowan T.M."/>
            <person name="Smanski M.J."/>
            <person name="Chevrette M.G."/>
            <person name="De Carvalho L.P.S."/>
            <person name="Shen B."/>
        </authorList>
    </citation>
    <scope>NUCLEOTIDE SEQUENCE [LARGE SCALE GENOMIC DNA]</scope>
    <source>
        <strain evidence="2 3">NPDC053791</strain>
    </source>
</reference>
<dbReference type="EMBL" id="JBFASG010000027">
    <property type="protein sequence ID" value="MEV4925878.1"/>
    <property type="molecule type" value="Genomic_DNA"/>
</dbReference>
<comment type="caution">
    <text evidence="2">The sequence shown here is derived from an EMBL/GenBank/DDBJ whole genome shotgun (WGS) entry which is preliminary data.</text>
</comment>
<evidence type="ECO:0000313" key="2">
    <source>
        <dbReference type="EMBL" id="MEV4925878.1"/>
    </source>
</evidence>
<name>A0ABV3IZK4_9ACTN</name>
<proteinExistence type="predicted"/>
<gene>
    <name evidence="2" type="ORF">AB0L03_24150</name>
</gene>
<feature type="region of interest" description="Disordered" evidence="1">
    <location>
        <begin position="1"/>
        <end position="88"/>
    </location>
</feature>
<accession>A0ABV3IZK4</accession>
<evidence type="ECO:0008006" key="4">
    <source>
        <dbReference type="Google" id="ProtNLM"/>
    </source>
</evidence>
<organism evidence="2 3">
    <name type="scientific">Streptomyces roseoverticillatus</name>
    <dbReference type="NCBI Taxonomy" id="66429"/>
    <lineage>
        <taxon>Bacteria</taxon>
        <taxon>Bacillati</taxon>
        <taxon>Actinomycetota</taxon>
        <taxon>Actinomycetes</taxon>
        <taxon>Kitasatosporales</taxon>
        <taxon>Streptomycetaceae</taxon>
        <taxon>Streptomyces</taxon>
    </lineage>
</organism>
<evidence type="ECO:0000313" key="3">
    <source>
        <dbReference type="Proteomes" id="UP001552479"/>
    </source>
</evidence>
<dbReference type="Proteomes" id="UP001552479">
    <property type="component" value="Unassembled WGS sequence"/>
</dbReference>
<protein>
    <recommendedName>
        <fullName evidence="4">Tc1-like transposase DDE domain-containing protein</fullName>
    </recommendedName>
</protein>
<keyword evidence="3" id="KW-1185">Reference proteome</keyword>
<evidence type="ECO:0000256" key="1">
    <source>
        <dbReference type="SAM" id="MobiDB-lite"/>
    </source>
</evidence>
<dbReference type="RefSeq" id="WP_366089490.1">
    <property type="nucleotide sequence ID" value="NZ_JBFASG010000027.1"/>
</dbReference>